<dbReference type="RefSeq" id="WP_144593067.1">
    <property type="nucleotide sequence ID" value="NZ_VJWX01000636.1"/>
</dbReference>
<organism evidence="2 3">
    <name type="scientific">Amycolatopsis rhizosphaerae</name>
    <dbReference type="NCBI Taxonomy" id="2053003"/>
    <lineage>
        <taxon>Bacteria</taxon>
        <taxon>Bacillati</taxon>
        <taxon>Actinomycetota</taxon>
        <taxon>Actinomycetes</taxon>
        <taxon>Pseudonocardiales</taxon>
        <taxon>Pseudonocardiaceae</taxon>
        <taxon>Amycolatopsis</taxon>
    </lineage>
</organism>
<dbReference type="Proteomes" id="UP000320011">
    <property type="component" value="Unassembled WGS sequence"/>
</dbReference>
<dbReference type="PANTHER" id="PTHR16222">
    <property type="entry name" value="ADP-RIBOSYLGLYCOHYDROLASE"/>
    <property type="match status" value="1"/>
</dbReference>
<reference evidence="2 3" key="2">
    <citation type="submission" date="2019-08" db="EMBL/GenBank/DDBJ databases">
        <title>Amycolatopsis acidicola sp. nov., isolated from peat swamp forest soil.</title>
        <authorList>
            <person name="Srisuk N."/>
        </authorList>
    </citation>
    <scope>NUCLEOTIDE SEQUENCE [LARGE SCALE GENOMIC DNA]</scope>
    <source>
        <strain evidence="2 3">TBRC 6029</strain>
    </source>
</reference>
<dbReference type="InterPro" id="IPR050792">
    <property type="entry name" value="ADP-ribosylglycohydrolase"/>
</dbReference>
<dbReference type="OrthoDB" id="4871367at2"/>
<dbReference type="InterPro" id="IPR005502">
    <property type="entry name" value="Ribosyl_crysJ1"/>
</dbReference>
<evidence type="ECO:0000259" key="1">
    <source>
        <dbReference type="Pfam" id="PF15567"/>
    </source>
</evidence>
<dbReference type="InterPro" id="IPR029082">
    <property type="entry name" value="Imm35"/>
</dbReference>
<keyword evidence="2" id="KW-0378">Hydrolase</keyword>
<reference evidence="2 3" key="1">
    <citation type="submission" date="2019-07" db="EMBL/GenBank/DDBJ databases">
        <authorList>
            <person name="Duangmal K."/>
            <person name="Teo W.F.A."/>
        </authorList>
    </citation>
    <scope>NUCLEOTIDE SEQUENCE [LARGE SCALE GENOMIC DNA]</scope>
    <source>
        <strain evidence="2 3">TBRC 6029</strain>
    </source>
</reference>
<keyword evidence="3" id="KW-1185">Reference proteome</keyword>
<comment type="caution">
    <text evidence="2">The sequence shown here is derived from an EMBL/GenBank/DDBJ whole genome shotgun (WGS) entry which is preliminary data.</text>
</comment>
<dbReference type="AlphaFoldDB" id="A0A558A758"/>
<sequence length="733" mass="80790">MEAAEAIAKVEGWLREVHAQSPNPVRVDSGEVRRVPEGWFVPYDSVAFLDEGKVEKRIFPPPALIVREPDGALRMSNPRQGGLSIPATIPGRPYDREVVHPDYVAAGLGRLGVAPRAVIGWEQIDAEGNKTGSRMNPAYVAGPIERAYPAPHNRLETLVLFAKAHWLDRDKFLVGLGECEVFIDADPVDDRPIPHYWDAQRRILRVFSAFRTLPPQSRGYRRTDIATLADNLTGGTVLIDVGWDDIEVRVEEIVESLSRFPRAAPRVSLAGPLPELDEHLPDLARRTAGELGLAEPRFLPEGAAGQARQRGFELTYEECWRTVLGLNWLKRLEQPFQGRRPPAAEIGLTFRYRADGTTCPALQTHGKYHLEQADEVRYGWHRVLGAYVGFAIGEALGSAVDTLSLAAIREQFGPRGLAGYARAYDRVGQLGPLTQQLLFLTEGAIRGPHREAPDEEHRLPKAIANAWRRWVHTQGIPFAKGDGWLLRVPSLYDRRRPDPAEFAAASSLVLGTPMPRLTGPGALLAALPAALTQADSETGSARRAARLIAGVTHRDETDLAATVFLAKVFQHALAKDRDGLPPWVTTRRVLDEDDPGQQGPEWDAIREMVREAVPDYHAEPAPGLRTVEQIGDGYSTLSVLGRVFAAVSGCENKPEKALLRAVNHSGRSGLTGALAGALIGARSGLPGLPEEWVAALELRELIENLASDAFFHFDRVSAPSTRPDEWKQRYPRW</sequence>
<dbReference type="Pfam" id="PF15567">
    <property type="entry name" value="Imm35"/>
    <property type="match status" value="1"/>
</dbReference>
<name>A0A558A758_9PSEU</name>
<protein>
    <submittedName>
        <fullName evidence="2">ADP-ribosylglycohydrolase</fullName>
    </submittedName>
</protein>
<feature type="domain" description="Immunity protein 35" evidence="1">
    <location>
        <begin position="4"/>
        <end position="90"/>
    </location>
</feature>
<dbReference type="SUPFAM" id="SSF101478">
    <property type="entry name" value="ADP-ribosylglycohydrolase"/>
    <property type="match status" value="1"/>
</dbReference>
<dbReference type="InterPro" id="IPR036705">
    <property type="entry name" value="Ribosyl_crysJ1_sf"/>
</dbReference>
<dbReference type="Gene3D" id="1.10.4080.10">
    <property type="entry name" value="ADP-ribosylation/Crystallin J1"/>
    <property type="match status" value="1"/>
</dbReference>
<evidence type="ECO:0000313" key="3">
    <source>
        <dbReference type="Proteomes" id="UP000320011"/>
    </source>
</evidence>
<dbReference type="Pfam" id="PF03747">
    <property type="entry name" value="ADP_ribosyl_GH"/>
    <property type="match status" value="1"/>
</dbReference>
<evidence type="ECO:0000313" key="2">
    <source>
        <dbReference type="EMBL" id="TVT20076.1"/>
    </source>
</evidence>
<dbReference type="PANTHER" id="PTHR16222:SF12">
    <property type="entry name" value="ADP-RIBOSYLGLYCOHYDROLASE-RELATED"/>
    <property type="match status" value="1"/>
</dbReference>
<accession>A0A558A758</accession>
<gene>
    <name evidence="2" type="ORF">FNH05_34640</name>
</gene>
<proteinExistence type="predicted"/>
<dbReference type="EMBL" id="VJWX01000636">
    <property type="protein sequence ID" value="TVT20076.1"/>
    <property type="molecule type" value="Genomic_DNA"/>
</dbReference>
<dbReference type="GO" id="GO:0016787">
    <property type="term" value="F:hydrolase activity"/>
    <property type="evidence" value="ECO:0007669"/>
    <property type="project" value="UniProtKB-KW"/>
</dbReference>